<evidence type="ECO:0000256" key="1">
    <source>
        <dbReference type="SAM" id="MobiDB-lite"/>
    </source>
</evidence>
<sequence>MFFPQLEAAAAHPQPANAGSHPLNHLSGISMTPVIVVTSSANCPPSVSSVVSCSSSSSCASPLVQSFSAPSAVVTPVAVAGLSAEHVELTSNPLAQTHHSVTVPPSQSSTPTPSSHHHHHPPATATHSGSCASGVVPSGHAHGVAVCKGHPVSSVQPHPTCVAANGSMTDYPLAIDDLFGDCDIMNNGDGNNGSGGGTAKASKGAGDNICTGHSCARGHHLSGDSANSCSSLSAAATLHYTKTVDGCFSCNYCAYISPRKHNVEGHHQLQQQSQQQQQQQQLSGPAGLQESRM</sequence>
<dbReference type="InParanoid" id="A0A7M7K984"/>
<organism evidence="2 3">
    <name type="scientific">Varroa destructor</name>
    <name type="common">Honeybee mite</name>
    <dbReference type="NCBI Taxonomy" id="109461"/>
    <lineage>
        <taxon>Eukaryota</taxon>
        <taxon>Metazoa</taxon>
        <taxon>Ecdysozoa</taxon>
        <taxon>Arthropoda</taxon>
        <taxon>Chelicerata</taxon>
        <taxon>Arachnida</taxon>
        <taxon>Acari</taxon>
        <taxon>Parasitiformes</taxon>
        <taxon>Mesostigmata</taxon>
        <taxon>Gamasina</taxon>
        <taxon>Dermanyssoidea</taxon>
        <taxon>Varroidae</taxon>
        <taxon>Varroa</taxon>
    </lineage>
</organism>
<evidence type="ECO:0000313" key="2">
    <source>
        <dbReference type="EnsemblMetazoa" id="XP_022663439"/>
    </source>
</evidence>
<proteinExistence type="predicted"/>
<dbReference type="AlphaFoldDB" id="A0A7M7K984"/>
<feature type="compositionally biased region" description="Low complexity" evidence="1">
    <location>
        <begin position="268"/>
        <end position="283"/>
    </location>
</feature>
<evidence type="ECO:0000313" key="3">
    <source>
        <dbReference type="Proteomes" id="UP000594260"/>
    </source>
</evidence>
<dbReference type="KEGG" id="vde:111251273"/>
<accession>A0A7M7K984</accession>
<reference evidence="2" key="1">
    <citation type="submission" date="2021-01" db="UniProtKB">
        <authorList>
            <consortium name="EnsemblMetazoa"/>
        </authorList>
    </citation>
    <scope>IDENTIFICATION</scope>
</reference>
<feature type="region of interest" description="Disordered" evidence="1">
    <location>
        <begin position="98"/>
        <end position="134"/>
    </location>
</feature>
<dbReference type="Proteomes" id="UP000594260">
    <property type="component" value="Unplaced"/>
</dbReference>
<name>A0A7M7K984_VARDE</name>
<dbReference type="GeneID" id="111251273"/>
<feature type="region of interest" description="Disordered" evidence="1">
    <location>
        <begin position="264"/>
        <end position="293"/>
    </location>
</feature>
<dbReference type="EnsemblMetazoa" id="XM_022807704">
    <property type="protein sequence ID" value="XP_022663439"/>
    <property type="gene ID" value="LOC111251273"/>
</dbReference>
<keyword evidence="3" id="KW-1185">Reference proteome</keyword>
<dbReference type="RefSeq" id="XP_022663439.1">
    <property type="nucleotide sequence ID" value="XM_022807704.1"/>
</dbReference>
<protein>
    <submittedName>
        <fullName evidence="2">Uncharacterized protein</fullName>
    </submittedName>
</protein>
<feature type="compositionally biased region" description="Low complexity" evidence="1">
    <location>
        <begin position="98"/>
        <end position="114"/>
    </location>
</feature>